<dbReference type="PANTHER" id="PTHR42058">
    <property type="entry name" value="G_PROTEIN_RECEP_F2_4 DOMAIN-CONTAINING PROTEIN"/>
    <property type="match status" value="1"/>
</dbReference>
<feature type="compositionally biased region" description="Low complexity" evidence="1">
    <location>
        <begin position="558"/>
        <end position="572"/>
    </location>
</feature>
<evidence type="ECO:0000256" key="2">
    <source>
        <dbReference type="SAM" id="Phobius"/>
    </source>
</evidence>
<gene>
    <name evidence="3" type="ORF">K504DRAFT_204898</name>
</gene>
<protein>
    <recommendedName>
        <fullName evidence="5">G-protein coupled receptors family 2 profile 2 domain-containing protein</fullName>
    </recommendedName>
</protein>
<reference evidence="3" key="1">
    <citation type="journal article" date="2020" name="Stud. Mycol.">
        <title>101 Dothideomycetes genomes: a test case for predicting lifestyles and emergence of pathogens.</title>
        <authorList>
            <person name="Haridas S."/>
            <person name="Albert R."/>
            <person name="Binder M."/>
            <person name="Bloem J."/>
            <person name="Labutti K."/>
            <person name="Salamov A."/>
            <person name="Andreopoulos B."/>
            <person name="Baker S."/>
            <person name="Barry K."/>
            <person name="Bills G."/>
            <person name="Bluhm B."/>
            <person name="Cannon C."/>
            <person name="Castanera R."/>
            <person name="Culley D."/>
            <person name="Daum C."/>
            <person name="Ezra D."/>
            <person name="Gonzalez J."/>
            <person name="Henrissat B."/>
            <person name="Kuo A."/>
            <person name="Liang C."/>
            <person name="Lipzen A."/>
            <person name="Lutzoni F."/>
            <person name="Magnuson J."/>
            <person name="Mondo S."/>
            <person name="Nolan M."/>
            <person name="Ohm R."/>
            <person name="Pangilinan J."/>
            <person name="Park H.-J."/>
            <person name="Ramirez L."/>
            <person name="Alfaro M."/>
            <person name="Sun H."/>
            <person name="Tritt A."/>
            <person name="Yoshinaga Y."/>
            <person name="Zwiers L.-H."/>
            <person name="Turgeon B."/>
            <person name="Goodwin S."/>
            <person name="Spatafora J."/>
            <person name="Crous P."/>
            <person name="Grigoriev I."/>
        </authorList>
    </citation>
    <scope>NUCLEOTIDE SEQUENCE</scope>
    <source>
        <strain evidence="3">CBS 279.74</strain>
    </source>
</reference>
<evidence type="ECO:0000313" key="4">
    <source>
        <dbReference type="Proteomes" id="UP000799428"/>
    </source>
</evidence>
<proteinExistence type="predicted"/>
<feature type="transmembrane region" description="Helical" evidence="2">
    <location>
        <begin position="142"/>
        <end position="162"/>
    </location>
</feature>
<organism evidence="3 4">
    <name type="scientific">Pleomassaria siparia CBS 279.74</name>
    <dbReference type="NCBI Taxonomy" id="1314801"/>
    <lineage>
        <taxon>Eukaryota</taxon>
        <taxon>Fungi</taxon>
        <taxon>Dikarya</taxon>
        <taxon>Ascomycota</taxon>
        <taxon>Pezizomycotina</taxon>
        <taxon>Dothideomycetes</taxon>
        <taxon>Pleosporomycetidae</taxon>
        <taxon>Pleosporales</taxon>
        <taxon>Pleomassariaceae</taxon>
        <taxon>Pleomassaria</taxon>
    </lineage>
</organism>
<dbReference type="EMBL" id="MU005766">
    <property type="protein sequence ID" value="KAF2712474.1"/>
    <property type="molecule type" value="Genomic_DNA"/>
</dbReference>
<dbReference type="OrthoDB" id="26203at2759"/>
<keyword evidence="4" id="KW-1185">Reference proteome</keyword>
<evidence type="ECO:0000256" key="1">
    <source>
        <dbReference type="SAM" id="MobiDB-lite"/>
    </source>
</evidence>
<dbReference type="Gene3D" id="1.20.1070.10">
    <property type="entry name" value="Rhodopsin 7-helix transmembrane proteins"/>
    <property type="match status" value="1"/>
</dbReference>
<feature type="region of interest" description="Disordered" evidence="1">
    <location>
        <begin position="404"/>
        <end position="590"/>
    </location>
</feature>
<feature type="transmembrane region" description="Helical" evidence="2">
    <location>
        <begin position="103"/>
        <end position="122"/>
    </location>
</feature>
<feature type="compositionally biased region" description="Low complexity" evidence="1">
    <location>
        <begin position="537"/>
        <end position="550"/>
    </location>
</feature>
<accession>A0A6G1KI19</accession>
<feature type="transmembrane region" description="Helical" evidence="2">
    <location>
        <begin position="294"/>
        <end position="313"/>
    </location>
</feature>
<feature type="transmembrane region" description="Helical" evidence="2">
    <location>
        <begin position="183"/>
        <end position="205"/>
    </location>
</feature>
<feature type="transmembrane region" description="Helical" evidence="2">
    <location>
        <begin position="72"/>
        <end position="91"/>
    </location>
</feature>
<dbReference type="Proteomes" id="UP000799428">
    <property type="component" value="Unassembled WGS sequence"/>
</dbReference>
<feature type="transmembrane region" description="Helical" evidence="2">
    <location>
        <begin position="361"/>
        <end position="381"/>
    </location>
</feature>
<dbReference type="AlphaFoldDB" id="A0A6G1KI19"/>
<name>A0A6G1KI19_9PLEO</name>
<feature type="compositionally biased region" description="Basic residues" evidence="1">
    <location>
        <begin position="518"/>
        <end position="536"/>
    </location>
</feature>
<sequence>MPIGQFESNVTASACTAPLLDEALFGKKGGYQPGRYCSLGSSEDGTKCCFPCPIQDWVYPPVWKQQIRVPNYLSILSVILCGFLLLSFAVLPPEKTHRHYLSVGLLFPVLFISLSFVIPVGSDPQLCYDDITPNNMRNSPSCAWTGSLVVLGGLGCVIWVFLRSLWLHIRIFWDRDPGWYFKCVSIIVGTTLPLFILIALVAATGLSYRMGQTCLPNQEHSIITFWVWLVVFAIAGFLLQSVTTVYCVYVYTRTRQQEGKSASMTSTQRRGNLSAKLETWNNVKHVLFLQWRNLLVSVFVIFGSIGFFIVFWTQDGKLGMVFNNAENIMPVETWVVCLTLYKGDKDVCREYVKPFTVPRGAVLTSLIMASLVGIEIFILLFRVSMMHAWKDVFVRLSHRARTGRPPTPELTSLSHAEKLQPRGGKVPSFASTLGDDDTSTPSPNTMSLSNARNSGAIELGGLDAGSSSSSSSRRTSLRDRPGFERPPTTTSETGAIAPPASIIRGSIIPTLPPSPPHPRSRSTSHPAPNHHHHHRASLPPLSASSSSPSRRNSRPRSRCAAAAAPATRESTSGRSIQHANSPPRISAPIQGSFRHVSGNFMGRGAVGLHPMDEVQRGWRTDGAE</sequence>
<keyword evidence="2" id="KW-0812">Transmembrane</keyword>
<feature type="compositionally biased region" description="Polar residues" evidence="1">
    <location>
        <begin position="439"/>
        <end position="453"/>
    </location>
</feature>
<feature type="transmembrane region" description="Helical" evidence="2">
    <location>
        <begin position="225"/>
        <end position="251"/>
    </location>
</feature>
<evidence type="ECO:0000313" key="3">
    <source>
        <dbReference type="EMBL" id="KAF2712474.1"/>
    </source>
</evidence>
<dbReference type="PANTHER" id="PTHR42058:SF1">
    <property type="entry name" value="G-PROTEIN COUPLED RECEPTORS FAMILY 2 PROFILE 2 DOMAIN-CONTAINING PROTEIN"/>
    <property type="match status" value="1"/>
</dbReference>
<keyword evidence="2" id="KW-1133">Transmembrane helix</keyword>
<dbReference type="InterPro" id="IPR053247">
    <property type="entry name" value="GPCR_GPR1/git3-like"/>
</dbReference>
<keyword evidence="2" id="KW-0472">Membrane</keyword>
<evidence type="ECO:0008006" key="5">
    <source>
        <dbReference type="Google" id="ProtNLM"/>
    </source>
</evidence>